<dbReference type="InterPro" id="IPR033116">
    <property type="entry name" value="TRYPSIN_SER"/>
</dbReference>
<dbReference type="Proteomes" id="UP000095287">
    <property type="component" value="Unplaced"/>
</dbReference>
<keyword evidence="3" id="KW-0378">Hydrolase</keyword>
<dbReference type="InterPro" id="IPR009003">
    <property type="entry name" value="Peptidase_S1_PA"/>
</dbReference>
<proteinExistence type="inferred from homology"/>
<feature type="chain" id="PRO_5009312631" evidence="4">
    <location>
        <begin position="18"/>
        <end position="283"/>
    </location>
</feature>
<comment type="similarity">
    <text evidence="2">Belongs to the peptidase S1 family. CLIP subfamily.</text>
</comment>
<evidence type="ECO:0000256" key="2">
    <source>
        <dbReference type="ARBA" id="ARBA00024195"/>
    </source>
</evidence>
<dbReference type="InterPro" id="IPR001254">
    <property type="entry name" value="Trypsin_dom"/>
</dbReference>
<accession>A0A1I7YUI0</accession>
<dbReference type="SMART" id="SM00020">
    <property type="entry name" value="Tryp_SPc"/>
    <property type="match status" value="1"/>
</dbReference>
<keyword evidence="4" id="KW-0732">Signal</keyword>
<dbReference type="AlphaFoldDB" id="A0A1I7YUI0"/>
<evidence type="ECO:0000313" key="6">
    <source>
        <dbReference type="Proteomes" id="UP000095287"/>
    </source>
</evidence>
<reference evidence="7" key="1">
    <citation type="submission" date="2016-11" db="UniProtKB">
        <authorList>
            <consortium name="WormBaseParasite"/>
        </authorList>
    </citation>
    <scope>IDENTIFICATION</scope>
</reference>
<dbReference type="WBParaSite" id="L893_g19853.t1">
    <property type="protein sequence ID" value="L893_g19853.t1"/>
    <property type="gene ID" value="L893_g19853"/>
</dbReference>
<dbReference type="PANTHER" id="PTHR24256">
    <property type="entry name" value="TRYPTASE-RELATED"/>
    <property type="match status" value="1"/>
</dbReference>
<dbReference type="GO" id="GO:0006508">
    <property type="term" value="P:proteolysis"/>
    <property type="evidence" value="ECO:0007669"/>
    <property type="project" value="UniProtKB-KW"/>
</dbReference>
<dbReference type="GO" id="GO:0004252">
    <property type="term" value="F:serine-type endopeptidase activity"/>
    <property type="evidence" value="ECO:0007669"/>
    <property type="project" value="InterPro"/>
</dbReference>
<name>A0A1I7YUI0_9BILA</name>
<keyword evidence="3" id="KW-0645">Protease</keyword>
<dbReference type="InterPro" id="IPR051487">
    <property type="entry name" value="Ser/Thr_Proteases_Immune/Dev"/>
</dbReference>
<dbReference type="InterPro" id="IPR018114">
    <property type="entry name" value="TRYPSIN_HIS"/>
</dbReference>
<dbReference type="FunFam" id="2.40.10.10:FF:000068">
    <property type="entry name" value="transmembrane protease serine 2"/>
    <property type="match status" value="1"/>
</dbReference>
<dbReference type="PROSITE" id="PS00135">
    <property type="entry name" value="TRYPSIN_SER"/>
    <property type="match status" value="1"/>
</dbReference>
<dbReference type="InterPro" id="IPR001314">
    <property type="entry name" value="Peptidase_S1A"/>
</dbReference>
<dbReference type="PRINTS" id="PR00722">
    <property type="entry name" value="CHYMOTRYPSIN"/>
</dbReference>
<dbReference type="PROSITE" id="PS50240">
    <property type="entry name" value="TRYPSIN_DOM"/>
    <property type="match status" value="1"/>
</dbReference>
<evidence type="ECO:0000256" key="4">
    <source>
        <dbReference type="SAM" id="SignalP"/>
    </source>
</evidence>
<feature type="domain" description="Peptidase S1" evidence="5">
    <location>
        <begin position="30"/>
        <end position="269"/>
    </location>
</feature>
<feature type="signal peptide" evidence="4">
    <location>
        <begin position="1"/>
        <end position="17"/>
    </location>
</feature>
<dbReference type="PROSITE" id="PS00134">
    <property type="entry name" value="TRYPSIN_HIS"/>
    <property type="match status" value="1"/>
</dbReference>
<dbReference type="InterPro" id="IPR043504">
    <property type="entry name" value="Peptidase_S1_PA_chymotrypsin"/>
</dbReference>
<organism evidence="6 7">
    <name type="scientific">Steinernema glaseri</name>
    <dbReference type="NCBI Taxonomy" id="37863"/>
    <lineage>
        <taxon>Eukaryota</taxon>
        <taxon>Metazoa</taxon>
        <taxon>Ecdysozoa</taxon>
        <taxon>Nematoda</taxon>
        <taxon>Chromadorea</taxon>
        <taxon>Rhabditida</taxon>
        <taxon>Tylenchina</taxon>
        <taxon>Panagrolaimomorpha</taxon>
        <taxon>Strongyloidoidea</taxon>
        <taxon>Steinernematidae</taxon>
        <taxon>Steinernema</taxon>
    </lineage>
</organism>
<dbReference type="Gene3D" id="2.40.10.10">
    <property type="entry name" value="Trypsin-like serine proteases"/>
    <property type="match status" value="1"/>
</dbReference>
<evidence type="ECO:0000313" key="7">
    <source>
        <dbReference type="WBParaSite" id="L893_g19853.t1"/>
    </source>
</evidence>
<keyword evidence="6" id="KW-1185">Reference proteome</keyword>
<evidence type="ECO:0000259" key="5">
    <source>
        <dbReference type="PROSITE" id="PS50240"/>
    </source>
</evidence>
<sequence length="283" mass="31192">MLPIALLLFAMMAPAVALSPFFHDPRIFKIFGGHAARDGQFPYMVYFLKKDANNQDFQCGGTLLSQRFVLTAAHCVQGLRSGQVMVGSTTLQGGRTAQWSSIRRIMSHQGYIGNPKWYNDIAIVEINPVRLNQYVQTVRIVKDDSALFRPRKATAIGFGTYDYTANNAPITSPYLRVAQMILFSHQECRQKNGAYIIESQICAGDQGRGIGAGDSGGPLLVSTNNGMVQVGLSSHAARDYHSEKYHADRYPGVFTRVSSYCGWISKATNGEVNCKSSFKETTV</sequence>
<keyword evidence="3" id="KW-0720">Serine protease</keyword>
<dbReference type="CDD" id="cd00190">
    <property type="entry name" value="Tryp_SPc"/>
    <property type="match status" value="1"/>
</dbReference>
<evidence type="ECO:0000256" key="1">
    <source>
        <dbReference type="ARBA" id="ARBA00023157"/>
    </source>
</evidence>
<dbReference type="SUPFAM" id="SSF50494">
    <property type="entry name" value="Trypsin-like serine proteases"/>
    <property type="match status" value="1"/>
</dbReference>
<keyword evidence="1" id="KW-1015">Disulfide bond</keyword>
<dbReference type="Pfam" id="PF00089">
    <property type="entry name" value="Trypsin"/>
    <property type="match status" value="1"/>
</dbReference>
<protein>
    <submittedName>
        <fullName evidence="7">Peptidase S1 domain-containing protein</fullName>
    </submittedName>
</protein>
<evidence type="ECO:0000256" key="3">
    <source>
        <dbReference type="RuleBase" id="RU363034"/>
    </source>
</evidence>